<gene>
    <name evidence="3" type="ORF">SAMEA4029009_CIC11G00000004775</name>
</gene>
<dbReference type="PANTHER" id="PTHR28243:SF1">
    <property type="entry name" value="PYRIDOXAMINE 5'-PHOSPHATE OXIDASE ALR4036 FAMILY FMN-BINDING DOMAIN-CONTAINING PROTEIN"/>
    <property type="match status" value="1"/>
</dbReference>
<proteinExistence type="predicted"/>
<dbReference type="Gene3D" id="2.30.110.10">
    <property type="entry name" value="Electron Transport, Fmn-binding Protein, Chain A"/>
    <property type="match status" value="1"/>
</dbReference>
<dbReference type="PANTHER" id="PTHR28243">
    <property type="entry name" value="AGL049CP"/>
    <property type="match status" value="1"/>
</dbReference>
<dbReference type="AlphaFoldDB" id="A0A1L0BYN8"/>
<dbReference type="EMBL" id="LT635767">
    <property type="protein sequence ID" value="SGZ56463.1"/>
    <property type="molecule type" value="Genomic_DNA"/>
</dbReference>
<evidence type="ECO:0000256" key="1">
    <source>
        <dbReference type="SAM" id="MobiDB-lite"/>
    </source>
</evidence>
<dbReference type="Proteomes" id="UP000182259">
    <property type="component" value="Chromosome IV"/>
</dbReference>
<accession>A0A1L0BYN8</accession>
<feature type="domain" description="Pyridoxamine 5'-phosphate oxidase Alr4036 family FMN-binding" evidence="2">
    <location>
        <begin position="7"/>
        <end position="107"/>
    </location>
</feature>
<evidence type="ECO:0000313" key="3">
    <source>
        <dbReference type="EMBL" id="SGZ56463.1"/>
    </source>
</evidence>
<dbReference type="GO" id="GO:0010181">
    <property type="term" value="F:FMN binding"/>
    <property type="evidence" value="ECO:0007669"/>
    <property type="project" value="InterPro"/>
</dbReference>
<name>A0A1L0BYN8_9ASCO</name>
<dbReference type="InterPro" id="IPR012349">
    <property type="entry name" value="Split_barrel_FMN-bd"/>
</dbReference>
<evidence type="ECO:0000259" key="2">
    <source>
        <dbReference type="Pfam" id="PF12766"/>
    </source>
</evidence>
<dbReference type="Pfam" id="PF12766">
    <property type="entry name" value="Pyridox_oxase_2"/>
    <property type="match status" value="1"/>
</dbReference>
<feature type="region of interest" description="Disordered" evidence="1">
    <location>
        <begin position="154"/>
        <end position="185"/>
    </location>
</feature>
<evidence type="ECO:0000313" key="4">
    <source>
        <dbReference type="Proteomes" id="UP000182259"/>
    </source>
</evidence>
<protein>
    <submittedName>
        <fullName evidence="3">CIC11C00000004775</fullName>
    </submittedName>
</protein>
<organism evidence="3 4">
    <name type="scientific">Sungouiella intermedia</name>
    <dbReference type="NCBI Taxonomy" id="45354"/>
    <lineage>
        <taxon>Eukaryota</taxon>
        <taxon>Fungi</taxon>
        <taxon>Dikarya</taxon>
        <taxon>Ascomycota</taxon>
        <taxon>Saccharomycotina</taxon>
        <taxon>Pichiomycetes</taxon>
        <taxon>Metschnikowiaceae</taxon>
        <taxon>Sungouiella</taxon>
    </lineage>
</organism>
<reference evidence="4" key="1">
    <citation type="submission" date="2016-10" db="EMBL/GenBank/DDBJ databases">
        <authorList>
            <person name="Geijer C."/>
            <person name="Jareborg N."/>
            <person name="Dainat J."/>
        </authorList>
    </citation>
    <scope>NUCLEOTIDE SEQUENCE [LARGE SCALE GENOMIC DNA]</scope>
    <source>
        <strain evidence="4">PYCC 4715</strain>
    </source>
</reference>
<dbReference type="SUPFAM" id="SSF50475">
    <property type="entry name" value="FMN-binding split barrel"/>
    <property type="match status" value="1"/>
</dbReference>
<dbReference type="InterPro" id="IPR024624">
    <property type="entry name" value="Pyridox_Oxase_Alr4036_FMN-bd"/>
</dbReference>
<sequence length="323" mass="37287">MIQFQFMAPWIPTFSAALEAEQAAKDNKPPFVLFTLATVDKDGFPHNRTMVFRGFLFDNKSNNVLTFCTDRRMKKYEELLANDKFEAVFYFEKIKKQFRLRGRARLIDQDHYPVLDLTTIQPRHIIETSIQSMENSSDESGDELELAVTAKPQPKFKKSHETLTQTATPDDSGDTEPLGPQKTPLPYPIVSPTLLDQLLHENEHNNSFVSYSNLHELGLLDLTAPTDEEWDGEISRVWQLLSKGLKLSFRRPAPLLPMDDTNQNLVDKILRGVDGKKEETGLKNFAVVGMFVDHVDYYDMEKNRRYLYDKDQAYVWNEMEVCP</sequence>